<dbReference type="GO" id="GO:0046872">
    <property type="term" value="F:metal ion binding"/>
    <property type="evidence" value="ECO:0007669"/>
    <property type="project" value="UniProtKB-KW"/>
</dbReference>
<feature type="region of interest" description="Disordered" evidence="3">
    <location>
        <begin position="1"/>
        <end position="64"/>
    </location>
</feature>
<evidence type="ECO:0000259" key="4">
    <source>
        <dbReference type="PROSITE" id="PS51332"/>
    </source>
</evidence>
<dbReference type="PROSITE" id="PS51332">
    <property type="entry name" value="B12_BINDING"/>
    <property type="match status" value="1"/>
</dbReference>
<dbReference type="PANTHER" id="PTHR45833:SF1">
    <property type="entry name" value="METHIONINE SYNTHASE"/>
    <property type="match status" value="1"/>
</dbReference>
<dbReference type="GO" id="GO:0005829">
    <property type="term" value="C:cytosol"/>
    <property type="evidence" value="ECO:0007669"/>
    <property type="project" value="TreeGrafter"/>
</dbReference>
<dbReference type="GO" id="GO:0050667">
    <property type="term" value="P:homocysteine metabolic process"/>
    <property type="evidence" value="ECO:0007669"/>
    <property type="project" value="TreeGrafter"/>
</dbReference>
<protein>
    <recommendedName>
        <fullName evidence="4">B12-binding domain-containing protein</fullName>
    </recommendedName>
</protein>
<evidence type="ECO:0000256" key="1">
    <source>
        <dbReference type="ARBA" id="ARBA00022723"/>
    </source>
</evidence>
<sequence length="292" mass="31145">MRADRARPGPGPRRRRPRLPFPLRLHAVTEPDRDTPPEHPRATPEGTAPPAAPAGEPAAPSPLERLQRRYLEAQLRGDRREALRLIDEEGIARGHSVPTLHLHVITPAQQEIGRLWQQNVIHVAQEHAATAISQLVVSHLYRFLPVRPPVGRRLLVACAPGERHEMGARIASDLLEAAGFAVHYLGADVPVRDLVAHAVATRPDLVVLSAATGLCTSGLVEAVRALHAALGDQLPVIVGGAAFTEADTAPPCQLPDGVLQHGIDAPGLVALVCDRLGIPRPPAPDPVVQAAA</sequence>
<reference evidence="5" key="1">
    <citation type="submission" date="2022-08" db="EMBL/GenBank/DDBJ databases">
        <title>Draft genome sequencing of Roseisolibacter agri AW1220.</title>
        <authorList>
            <person name="Tobiishi Y."/>
            <person name="Tonouchi A."/>
        </authorList>
    </citation>
    <scope>NUCLEOTIDE SEQUENCE</scope>
    <source>
        <strain evidence="5">AW1220</strain>
    </source>
</reference>
<feature type="compositionally biased region" description="Low complexity" evidence="3">
    <location>
        <begin position="43"/>
        <end position="58"/>
    </location>
</feature>
<evidence type="ECO:0000313" key="5">
    <source>
        <dbReference type="EMBL" id="GLC24476.1"/>
    </source>
</evidence>
<dbReference type="InterPro" id="IPR036594">
    <property type="entry name" value="Meth_synthase_dom"/>
</dbReference>
<organism evidence="5 6">
    <name type="scientific">Roseisolibacter agri</name>
    <dbReference type="NCBI Taxonomy" id="2014610"/>
    <lineage>
        <taxon>Bacteria</taxon>
        <taxon>Pseudomonadati</taxon>
        <taxon>Gemmatimonadota</taxon>
        <taxon>Gemmatimonadia</taxon>
        <taxon>Gemmatimonadales</taxon>
        <taxon>Gemmatimonadaceae</taxon>
        <taxon>Roseisolibacter</taxon>
    </lineage>
</organism>
<evidence type="ECO:0000256" key="2">
    <source>
        <dbReference type="ARBA" id="ARBA00023285"/>
    </source>
</evidence>
<keyword evidence="2" id="KW-0170">Cobalt</keyword>
<accession>A0AA37V5S1</accession>
<dbReference type="Gene3D" id="3.40.50.280">
    <property type="entry name" value="Cobalamin-binding domain"/>
    <property type="match status" value="1"/>
</dbReference>
<dbReference type="SUPFAM" id="SSF52242">
    <property type="entry name" value="Cobalamin (vitamin B12)-binding domain"/>
    <property type="match status" value="1"/>
</dbReference>
<dbReference type="Pfam" id="PF02607">
    <property type="entry name" value="B12-binding_2"/>
    <property type="match status" value="1"/>
</dbReference>
<feature type="compositionally biased region" description="Basic and acidic residues" evidence="3">
    <location>
        <begin position="27"/>
        <end position="42"/>
    </location>
</feature>
<dbReference type="GO" id="GO:0008705">
    <property type="term" value="F:methionine synthase activity"/>
    <property type="evidence" value="ECO:0007669"/>
    <property type="project" value="TreeGrafter"/>
</dbReference>
<dbReference type="AlphaFoldDB" id="A0AA37V5S1"/>
<dbReference type="EMBL" id="BRXS01000002">
    <property type="protein sequence ID" value="GLC24476.1"/>
    <property type="molecule type" value="Genomic_DNA"/>
</dbReference>
<feature type="domain" description="B12-binding" evidence="4">
    <location>
        <begin position="151"/>
        <end position="283"/>
    </location>
</feature>
<keyword evidence="1" id="KW-0479">Metal-binding</keyword>
<dbReference type="PANTHER" id="PTHR45833">
    <property type="entry name" value="METHIONINE SYNTHASE"/>
    <property type="match status" value="1"/>
</dbReference>
<proteinExistence type="predicted"/>
<dbReference type="Pfam" id="PF02310">
    <property type="entry name" value="B12-binding"/>
    <property type="match status" value="1"/>
</dbReference>
<dbReference type="InterPro" id="IPR036724">
    <property type="entry name" value="Cobalamin-bd_sf"/>
</dbReference>
<dbReference type="InterPro" id="IPR050554">
    <property type="entry name" value="Met_Synthase/Corrinoid"/>
</dbReference>
<dbReference type="Proteomes" id="UP001161325">
    <property type="component" value="Unassembled WGS sequence"/>
</dbReference>
<gene>
    <name evidence="5" type="ORF">rosag_09890</name>
</gene>
<name>A0AA37V5S1_9BACT</name>
<evidence type="ECO:0000313" key="6">
    <source>
        <dbReference type="Proteomes" id="UP001161325"/>
    </source>
</evidence>
<dbReference type="Gene3D" id="1.10.1240.10">
    <property type="entry name" value="Methionine synthase domain"/>
    <property type="match status" value="1"/>
</dbReference>
<dbReference type="GO" id="GO:0046653">
    <property type="term" value="P:tetrahydrofolate metabolic process"/>
    <property type="evidence" value="ECO:0007669"/>
    <property type="project" value="TreeGrafter"/>
</dbReference>
<evidence type="ECO:0000256" key="3">
    <source>
        <dbReference type="SAM" id="MobiDB-lite"/>
    </source>
</evidence>
<dbReference type="GO" id="GO:0031419">
    <property type="term" value="F:cobalamin binding"/>
    <property type="evidence" value="ECO:0007669"/>
    <property type="project" value="InterPro"/>
</dbReference>
<dbReference type="InterPro" id="IPR003759">
    <property type="entry name" value="Cbl-bd_cap"/>
</dbReference>
<comment type="caution">
    <text evidence="5">The sequence shown here is derived from an EMBL/GenBank/DDBJ whole genome shotgun (WGS) entry which is preliminary data.</text>
</comment>
<keyword evidence="6" id="KW-1185">Reference proteome</keyword>
<dbReference type="InterPro" id="IPR006158">
    <property type="entry name" value="Cobalamin-bd"/>
</dbReference>